<accession>A0ACB5ULS1</accession>
<comment type="caution">
    <text evidence="1">The sequence shown here is derived from an EMBL/GenBank/DDBJ whole genome shotgun (WGS) entry which is preliminary data.</text>
</comment>
<keyword evidence="2" id="KW-1185">Reference proteome</keyword>
<organism evidence="1 2">
    <name type="scientific">Vallitalea maricola</name>
    <dbReference type="NCBI Taxonomy" id="3074433"/>
    <lineage>
        <taxon>Bacteria</taxon>
        <taxon>Bacillati</taxon>
        <taxon>Bacillota</taxon>
        <taxon>Clostridia</taxon>
        <taxon>Lachnospirales</taxon>
        <taxon>Vallitaleaceae</taxon>
        <taxon>Vallitalea</taxon>
    </lineage>
</organism>
<proteinExistence type="predicted"/>
<reference evidence="1" key="1">
    <citation type="submission" date="2023-09" db="EMBL/GenBank/DDBJ databases">
        <title>Vallitalea sediminicola and Vallitalea maricola sp. nov., anaerobic bacteria isolated from marine sediment.</title>
        <authorList>
            <person name="Hirano S."/>
            <person name="Maeda A."/>
            <person name="Terahara T."/>
            <person name="Mori K."/>
            <person name="Hamada M."/>
            <person name="Matsumoto R."/>
            <person name="Kobayashi T."/>
        </authorList>
    </citation>
    <scope>NUCLEOTIDE SEQUENCE</scope>
    <source>
        <strain evidence="1">AN17-2</strain>
    </source>
</reference>
<gene>
    <name evidence="1" type="primary">rho</name>
    <name evidence="1" type="ORF">AN2V17_31630</name>
</gene>
<dbReference type="Proteomes" id="UP001374599">
    <property type="component" value="Unassembled WGS sequence"/>
</dbReference>
<name>A0ACB5ULS1_9FIRM</name>
<evidence type="ECO:0000313" key="1">
    <source>
        <dbReference type="EMBL" id="GMQ63927.1"/>
    </source>
</evidence>
<protein>
    <submittedName>
        <fullName evidence="1">Transcription termination factor Rho</fullName>
    </submittedName>
</protein>
<evidence type="ECO:0000313" key="2">
    <source>
        <dbReference type="Proteomes" id="UP001374599"/>
    </source>
</evidence>
<sequence length="545" mass="62198">MSTDFKKFTLAELRKKAKEIGIRSVTTFKKAELVQILTEVEAKQQGKEEEKQEQNVEQEKQQKIETEPKEKSQPKTKKKQVKKTQPKLEKVEQKEEPKVEQKVEKTVNKEKVVPKKAEYKKQQYKIEEKKEVQKDINKESNENSKEIKKEVHRDKPTKTVPSDFQDLNSGEIAYGVLEVLPDGFGFIRCANYLPGEDDVYVSPSQIRRFNLKTGDLIIGNIRVPKENEKFRALLYVQSVNGDSPANAAKRPNFEDLTPIFPNERVRLETISSEYSTRLIDFVAPIGKGQRGMIVAPPKAGKTTLLKKIANAITTNHPDSHLIVLLIDERPEEVTDIRRSINGDNVEVIYSTFDELPEHHKRVSEMVLARAKRMVEQKKDLYILLDSITRLARAYNLTIPPSGRTLSGGLDPAALHMPKKFFGAARNIEEGGSLTILATALVETGSKMDEVVFEEFKGTGNMELVLDRKLSEKRIFPAIDIAKSGTRRDDLLYTKEEMDAIYRLRKASSNMRSDEVTESILKVFVKSKNNTDFFNTINNNLLDKYR</sequence>
<dbReference type="EMBL" id="BTPU01000055">
    <property type="protein sequence ID" value="GMQ63927.1"/>
    <property type="molecule type" value="Genomic_DNA"/>
</dbReference>